<accession>A6NY48</accession>
<dbReference type="AlphaFoldDB" id="A6NY48"/>
<dbReference type="EMBL" id="AAXG02000028">
    <property type="protein sequence ID" value="EDM99218.1"/>
    <property type="molecule type" value="Genomic_DNA"/>
</dbReference>
<comment type="caution">
    <text evidence="1">The sequence shown here is derived from an EMBL/GenBank/DDBJ whole genome shotgun (WGS) entry which is preliminary data.</text>
</comment>
<reference evidence="1 2" key="1">
    <citation type="submission" date="2007-04" db="EMBL/GenBank/DDBJ databases">
        <authorList>
            <person name="Fulton L."/>
            <person name="Clifton S."/>
            <person name="Fulton B."/>
            <person name="Xu J."/>
            <person name="Minx P."/>
            <person name="Pepin K.H."/>
            <person name="Johnson M."/>
            <person name="Thiruvilangam P."/>
            <person name="Bhonagiri V."/>
            <person name="Nash W.E."/>
            <person name="Mardis E.R."/>
            <person name="Wilson R.K."/>
        </authorList>
    </citation>
    <scope>NUCLEOTIDE SEQUENCE [LARGE SCALE GENOMIC DNA]</scope>
    <source>
        <strain evidence="1 2">ATCC 29799</strain>
    </source>
</reference>
<gene>
    <name evidence="1" type="ORF">BACCAP_03147</name>
</gene>
<protein>
    <submittedName>
        <fullName evidence="1">Uncharacterized protein</fullName>
    </submittedName>
</protein>
<reference evidence="1 2" key="2">
    <citation type="submission" date="2007-06" db="EMBL/GenBank/DDBJ databases">
        <title>Draft genome sequence of Pseudoflavonifractor capillosus ATCC 29799.</title>
        <authorList>
            <person name="Sudarsanam P."/>
            <person name="Ley R."/>
            <person name="Guruge J."/>
            <person name="Turnbaugh P.J."/>
            <person name="Mahowald M."/>
            <person name="Liep D."/>
            <person name="Gordon J."/>
        </authorList>
    </citation>
    <scope>NUCLEOTIDE SEQUENCE [LARGE SCALE GENOMIC DNA]</scope>
    <source>
        <strain evidence="1 2">ATCC 29799</strain>
    </source>
</reference>
<sequence length="92" mass="10390">MVTVPEKRVVRSKDERKAELQKKIEYHKECIKSLEAKIKAIDNPKTPVRSKGVRRILAEAKLTDDEAAQALGFSNAEEMKKKLLAAAEKKSK</sequence>
<proteinExistence type="predicted"/>
<keyword evidence="2" id="KW-1185">Reference proteome</keyword>
<dbReference type="Proteomes" id="UP000003639">
    <property type="component" value="Unassembled WGS sequence"/>
</dbReference>
<name>A6NY48_9FIRM</name>
<evidence type="ECO:0000313" key="1">
    <source>
        <dbReference type="EMBL" id="EDM99218.1"/>
    </source>
</evidence>
<organism evidence="1 2">
    <name type="scientific">Pseudoflavonifractor capillosus ATCC 29799</name>
    <dbReference type="NCBI Taxonomy" id="411467"/>
    <lineage>
        <taxon>Bacteria</taxon>
        <taxon>Bacillati</taxon>
        <taxon>Bacillota</taxon>
        <taxon>Clostridia</taxon>
        <taxon>Eubacteriales</taxon>
        <taxon>Oscillospiraceae</taxon>
        <taxon>Pseudoflavonifractor</taxon>
    </lineage>
</organism>
<evidence type="ECO:0000313" key="2">
    <source>
        <dbReference type="Proteomes" id="UP000003639"/>
    </source>
</evidence>